<proteinExistence type="predicted"/>
<feature type="region of interest" description="Disordered" evidence="1">
    <location>
        <begin position="42"/>
        <end position="61"/>
    </location>
</feature>
<evidence type="ECO:0000313" key="2">
    <source>
        <dbReference type="EMBL" id="SFR00023.1"/>
    </source>
</evidence>
<keyword evidence="3" id="KW-1185">Reference proteome</keyword>
<reference evidence="3" key="1">
    <citation type="submission" date="2016-10" db="EMBL/GenBank/DDBJ databases">
        <authorList>
            <person name="Varghese N."/>
            <person name="Submissions S."/>
        </authorList>
    </citation>
    <scope>NUCLEOTIDE SEQUENCE [LARGE SCALE GENOMIC DNA]</scope>
    <source>
        <strain evidence="3">DSM 44232</strain>
    </source>
</reference>
<protein>
    <submittedName>
        <fullName evidence="2">Uncharacterized protein</fullName>
    </submittedName>
</protein>
<evidence type="ECO:0000256" key="1">
    <source>
        <dbReference type="SAM" id="MobiDB-lite"/>
    </source>
</evidence>
<accession>A0A1I6D3T4</accession>
<organism evidence="2 3">
    <name type="scientific">Lentzea waywayandensis</name>
    <dbReference type="NCBI Taxonomy" id="84724"/>
    <lineage>
        <taxon>Bacteria</taxon>
        <taxon>Bacillati</taxon>
        <taxon>Actinomycetota</taxon>
        <taxon>Actinomycetes</taxon>
        <taxon>Pseudonocardiales</taxon>
        <taxon>Pseudonocardiaceae</taxon>
        <taxon>Lentzea</taxon>
    </lineage>
</organism>
<sequence length="61" mass="6723">MADHEFVFGVQRREDSRRSFDVVELDGGVRVFAAHQQGVASECDDDAHQEASPATMTALMV</sequence>
<dbReference type="EMBL" id="FOYL01000001">
    <property type="protein sequence ID" value="SFR00023.1"/>
    <property type="molecule type" value="Genomic_DNA"/>
</dbReference>
<dbReference type="RefSeq" id="WP_143138506.1">
    <property type="nucleotide sequence ID" value="NZ_FOYL01000001.1"/>
</dbReference>
<dbReference type="Proteomes" id="UP000198583">
    <property type="component" value="Unassembled WGS sequence"/>
</dbReference>
<gene>
    <name evidence="2" type="ORF">SAMN04488564_101994</name>
</gene>
<name>A0A1I6D3T4_9PSEU</name>
<dbReference type="AlphaFoldDB" id="A0A1I6D3T4"/>
<evidence type="ECO:0000313" key="3">
    <source>
        <dbReference type="Proteomes" id="UP000198583"/>
    </source>
</evidence>